<dbReference type="EMBL" id="QUMQ01000001">
    <property type="protein sequence ID" value="REG01385.1"/>
    <property type="molecule type" value="Genomic_DNA"/>
</dbReference>
<dbReference type="RefSeq" id="WP_116073604.1">
    <property type="nucleotide sequence ID" value="NZ_BONB01000012.1"/>
</dbReference>
<organism evidence="1 2">
    <name type="scientific">Asanoa ferruginea</name>
    <dbReference type="NCBI Taxonomy" id="53367"/>
    <lineage>
        <taxon>Bacteria</taxon>
        <taxon>Bacillati</taxon>
        <taxon>Actinomycetota</taxon>
        <taxon>Actinomycetes</taxon>
        <taxon>Micromonosporales</taxon>
        <taxon>Micromonosporaceae</taxon>
        <taxon>Asanoa</taxon>
    </lineage>
</organism>
<comment type="caution">
    <text evidence="1">The sequence shown here is derived from an EMBL/GenBank/DDBJ whole genome shotgun (WGS) entry which is preliminary data.</text>
</comment>
<evidence type="ECO:0000313" key="1">
    <source>
        <dbReference type="EMBL" id="REG01385.1"/>
    </source>
</evidence>
<dbReference type="InterPro" id="IPR045730">
    <property type="entry name" value="DUF6084"/>
</dbReference>
<dbReference type="OrthoDB" id="115056at2"/>
<evidence type="ECO:0000313" key="2">
    <source>
        <dbReference type="Proteomes" id="UP000256913"/>
    </source>
</evidence>
<name>A0A3D9ZXP7_9ACTN</name>
<reference evidence="1 2" key="1">
    <citation type="submission" date="2018-08" db="EMBL/GenBank/DDBJ databases">
        <title>Sequencing the genomes of 1000 actinobacteria strains.</title>
        <authorList>
            <person name="Klenk H.-P."/>
        </authorList>
    </citation>
    <scope>NUCLEOTIDE SEQUENCE [LARGE SCALE GENOMIC DNA]</scope>
    <source>
        <strain evidence="1 2">DSM 44099</strain>
    </source>
</reference>
<proteinExistence type="predicted"/>
<gene>
    <name evidence="1" type="ORF">DFJ67_7468</name>
</gene>
<keyword evidence="2" id="KW-1185">Reference proteome</keyword>
<sequence length="212" mass="23551">MSLRFSVRDIVAEPHAVTPQLTAKLRIDDDAGRRVHAMVLRCQVRVEPQRRGYDDAEGEALRGLFGGRERWVDTVRSFPWLRCDTTVPGFAGATEVDLALPCTYDLDVVGSAYLHALHAGSVPLTLLFSGTVFVPGATGFAVEPVPWDQTATYELPVLVWRQMIEQYFPGTGWIRLDRDVLDALAAVRARRGHVSWDETLRSLIPAHDGVVT</sequence>
<accession>A0A3D9ZXP7</accession>
<dbReference type="Pfam" id="PF19562">
    <property type="entry name" value="DUF6084"/>
    <property type="match status" value="1"/>
</dbReference>
<protein>
    <submittedName>
        <fullName evidence="1">Uncharacterized protein</fullName>
    </submittedName>
</protein>
<dbReference type="Proteomes" id="UP000256913">
    <property type="component" value="Unassembled WGS sequence"/>
</dbReference>
<dbReference type="AlphaFoldDB" id="A0A3D9ZXP7"/>